<evidence type="ECO:0000256" key="1">
    <source>
        <dbReference type="ARBA" id="ARBA00022603"/>
    </source>
</evidence>
<keyword evidence="3" id="KW-0949">S-adenosyl-L-methionine</keyword>
<evidence type="ECO:0000313" key="6">
    <source>
        <dbReference type="Proteomes" id="UP001501842"/>
    </source>
</evidence>
<accession>A0ABP6GJJ3</accession>
<organism evidence="5 6">
    <name type="scientific">Actinocorallia aurantiaca</name>
    <dbReference type="NCBI Taxonomy" id="46204"/>
    <lineage>
        <taxon>Bacteria</taxon>
        <taxon>Bacillati</taxon>
        <taxon>Actinomycetota</taxon>
        <taxon>Actinomycetes</taxon>
        <taxon>Streptosporangiales</taxon>
        <taxon>Thermomonosporaceae</taxon>
        <taxon>Actinocorallia</taxon>
    </lineage>
</organism>
<feature type="domain" description="Methyltransferase type 11" evidence="4">
    <location>
        <begin position="36"/>
        <end position="127"/>
    </location>
</feature>
<gene>
    <name evidence="5" type="ORF">GCM10010439_19670</name>
</gene>
<keyword evidence="1" id="KW-0489">Methyltransferase</keyword>
<evidence type="ECO:0000259" key="4">
    <source>
        <dbReference type="Pfam" id="PF08241"/>
    </source>
</evidence>
<reference evidence="6" key="1">
    <citation type="journal article" date="2019" name="Int. J. Syst. Evol. Microbiol.">
        <title>The Global Catalogue of Microorganisms (GCM) 10K type strain sequencing project: providing services to taxonomists for standard genome sequencing and annotation.</title>
        <authorList>
            <consortium name="The Broad Institute Genomics Platform"/>
            <consortium name="The Broad Institute Genome Sequencing Center for Infectious Disease"/>
            <person name="Wu L."/>
            <person name="Ma J."/>
        </authorList>
    </citation>
    <scope>NUCLEOTIDE SEQUENCE [LARGE SCALE GENOMIC DNA]</scope>
    <source>
        <strain evidence="6">JCM 8201</strain>
    </source>
</reference>
<dbReference type="CDD" id="cd02440">
    <property type="entry name" value="AdoMet_MTases"/>
    <property type="match status" value="1"/>
</dbReference>
<evidence type="ECO:0000256" key="3">
    <source>
        <dbReference type="ARBA" id="ARBA00022691"/>
    </source>
</evidence>
<dbReference type="Proteomes" id="UP001501842">
    <property type="component" value="Unassembled WGS sequence"/>
</dbReference>
<proteinExistence type="predicted"/>
<protein>
    <recommendedName>
        <fullName evidence="4">Methyltransferase type 11 domain-containing protein</fullName>
    </recommendedName>
</protein>
<comment type="caution">
    <text evidence="5">The sequence shown here is derived from an EMBL/GenBank/DDBJ whole genome shotgun (WGS) entry which is preliminary data.</text>
</comment>
<sequence>MTELSVRDRAVAEDDLFAERVRLHTHDKGLRKVHILEAGCGRGSGLALPSDLDRHVTGIDLDTPALRARTSAREDLDTFHLGDLRNAPLPPRAYDVVHADSLIERITHAELVLDRMIAALKPGGLLLVRFTDRDSAYGLIRRALPRRLRRLLGDDVGDTHPSVYEPITSLEGMRNWCLQRGLVIAEAHTETRGGGSVVALARALATLTGGRLTADHSELVLVIRKPESRFARII</sequence>
<dbReference type="Gene3D" id="3.40.50.150">
    <property type="entry name" value="Vaccinia Virus protein VP39"/>
    <property type="match status" value="1"/>
</dbReference>
<keyword evidence="2" id="KW-0808">Transferase</keyword>
<name>A0ABP6GJJ3_9ACTN</name>
<keyword evidence="6" id="KW-1185">Reference proteome</keyword>
<dbReference type="InterPro" id="IPR013216">
    <property type="entry name" value="Methyltransf_11"/>
</dbReference>
<dbReference type="Pfam" id="PF08241">
    <property type="entry name" value="Methyltransf_11"/>
    <property type="match status" value="1"/>
</dbReference>
<evidence type="ECO:0000313" key="5">
    <source>
        <dbReference type="EMBL" id="GAA2723712.1"/>
    </source>
</evidence>
<dbReference type="PANTHER" id="PTHR43464">
    <property type="entry name" value="METHYLTRANSFERASE"/>
    <property type="match status" value="1"/>
</dbReference>
<dbReference type="SUPFAM" id="SSF53335">
    <property type="entry name" value="S-adenosyl-L-methionine-dependent methyltransferases"/>
    <property type="match status" value="1"/>
</dbReference>
<evidence type="ECO:0000256" key="2">
    <source>
        <dbReference type="ARBA" id="ARBA00022679"/>
    </source>
</evidence>
<dbReference type="EMBL" id="BAAATZ010000006">
    <property type="protein sequence ID" value="GAA2723712.1"/>
    <property type="molecule type" value="Genomic_DNA"/>
</dbReference>
<dbReference type="PANTHER" id="PTHR43464:SF19">
    <property type="entry name" value="UBIQUINONE BIOSYNTHESIS O-METHYLTRANSFERASE, MITOCHONDRIAL"/>
    <property type="match status" value="1"/>
</dbReference>
<dbReference type="RefSeq" id="WP_344449952.1">
    <property type="nucleotide sequence ID" value="NZ_BAAATZ010000006.1"/>
</dbReference>
<dbReference type="InterPro" id="IPR029063">
    <property type="entry name" value="SAM-dependent_MTases_sf"/>
</dbReference>